<dbReference type="AlphaFoldDB" id="A0A250FY73"/>
<keyword evidence="2" id="KW-1133">Transmembrane helix</keyword>
<dbReference type="Proteomes" id="UP000217348">
    <property type="component" value="Chromosome"/>
</dbReference>
<evidence type="ECO:0000256" key="2">
    <source>
        <dbReference type="SAM" id="Phobius"/>
    </source>
</evidence>
<keyword evidence="2" id="KW-0812">Transmembrane</keyword>
<reference evidence="4" key="1">
    <citation type="submission" date="2017-06" db="EMBL/GenBank/DDBJ databases">
        <title>Capnocytophaga spp. assemblies.</title>
        <authorList>
            <person name="Gulvik C.A."/>
        </authorList>
    </citation>
    <scope>NUCLEOTIDE SEQUENCE [LARGE SCALE GENOMIC DNA]</scope>
    <source>
        <strain evidence="4">H2177</strain>
    </source>
</reference>
<evidence type="ECO:0000313" key="3">
    <source>
        <dbReference type="EMBL" id="ATA89941.1"/>
    </source>
</evidence>
<proteinExistence type="predicted"/>
<accession>A0A250FY73</accession>
<feature type="region of interest" description="Disordered" evidence="1">
    <location>
        <begin position="1"/>
        <end position="21"/>
    </location>
</feature>
<evidence type="ECO:0000313" key="4">
    <source>
        <dbReference type="Proteomes" id="UP000217348"/>
    </source>
</evidence>
<feature type="transmembrane region" description="Helical" evidence="2">
    <location>
        <begin position="44"/>
        <end position="64"/>
    </location>
</feature>
<dbReference type="EMBL" id="CP022387">
    <property type="protein sequence ID" value="ATA89941.1"/>
    <property type="molecule type" value="Genomic_DNA"/>
</dbReference>
<protein>
    <submittedName>
        <fullName evidence="3">Uncharacterized protein</fullName>
    </submittedName>
</protein>
<keyword evidence="2" id="KW-0472">Membrane</keyword>
<organism evidence="3 4">
    <name type="scientific">Capnocytophaga stomatis</name>
    <dbReference type="NCBI Taxonomy" id="1848904"/>
    <lineage>
        <taxon>Bacteria</taxon>
        <taxon>Pseudomonadati</taxon>
        <taxon>Bacteroidota</taxon>
        <taxon>Flavobacteriia</taxon>
        <taxon>Flavobacteriales</taxon>
        <taxon>Flavobacteriaceae</taxon>
        <taxon>Capnocytophaga</taxon>
    </lineage>
</organism>
<dbReference type="KEGG" id="csto:CGC58_09530"/>
<evidence type="ECO:0000256" key="1">
    <source>
        <dbReference type="SAM" id="MobiDB-lite"/>
    </source>
</evidence>
<sequence>MSSVKKDTLQVNSTSVRTAENTQKITENKSFSKTKEVKTSPFRWLYFTMFVAGIIILVLAFLQWRLNVFGRFKRLLKMI</sequence>
<gene>
    <name evidence="3" type="ORF">CGC58_09530</name>
</gene>
<feature type="compositionally biased region" description="Polar residues" evidence="1">
    <location>
        <begin position="9"/>
        <end position="21"/>
    </location>
</feature>
<name>A0A250FY73_9FLAO</name>